<dbReference type="EMBL" id="CP110226">
    <property type="protein sequence ID" value="UZD22577.1"/>
    <property type="molecule type" value="Genomic_DNA"/>
</dbReference>
<accession>A0ABY6MFL4</accession>
<dbReference type="RefSeq" id="WP_264809094.1">
    <property type="nucleotide sequence ID" value="NZ_CP110226.1"/>
</dbReference>
<evidence type="ECO:0000313" key="1">
    <source>
        <dbReference type="EMBL" id="UZD22577.1"/>
    </source>
</evidence>
<organism evidence="1 2">
    <name type="scientific">Algoriphagus halophytocola</name>
    <dbReference type="NCBI Taxonomy" id="2991499"/>
    <lineage>
        <taxon>Bacteria</taxon>
        <taxon>Pseudomonadati</taxon>
        <taxon>Bacteroidota</taxon>
        <taxon>Cytophagia</taxon>
        <taxon>Cytophagales</taxon>
        <taxon>Cyclobacteriaceae</taxon>
        <taxon>Algoriphagus</taxon>
    </lineage>
</organism>
<name>A0ABY6MFL4_9BACT</name>
<gene>
    <name evidence="1" type="ORF">OM944_18240</name>
</gene>
<sequence>MLTLKLNKDMFKPLIIIFLIASTSIAVGLPLPDWNSEEVIQVMQEEKLKIDADALPPRVRGAIAADSNLAGFSIAEAWQIPQVDGKYLYEVKFDDESEDSITIVYNHLGKVVKK</sequence>
<evidence type="ECO:0000313" key="2">
    <source>
        <dbReference type="Proteomes" id="UP001163156"/>
    </source>
</evidence>
<proteinExistence type="predicted"/>
<evidence type="ECO:0008006" key="3">
    <source>
        <dbReference type="Google" id="ProtNLM"/>
    </source>
</evidence>
<dbReference type="Proteomes" id="UP001163156">
    <property type="component" value="Chromosome"/>
</dbReference>
<reference evidence="1" key="1">
    <citation type="submission" date="2022-10" db="EMBL/GenBank/DDBJ databases">
        <title>Algoriphagus sp. a novel bacteria isolate from halophytes salicornia europaea.</title>
        <authorList>
            <person name="Peng Y."/>
            <person name="Jiang L."/>
            <person name="Lee J."/>
        </authorList>
    </citation>
    <scope>NUCLEOTIDE SEQUENCE</scope>
    <source>
        <strain evidence="1">TR-M5</strain>
    </source>
</reference>
<keyword evidence="2" id="KW-1185">Reference proteome</keyword>
<protein>
    <recommendedName>
        <fullName evidence="3">PepSY domain-containing protein</fullName>
    </recommendedName>
</protein>